<organism evidence="6 7">
    <name type="scientific">Dokdonella fugitiva</name>
    <dbReference type="NCBI Taxonomy" id="328517"/>
    <lineage>
        <taxon>Bacteria</taxon>
        <taxon>Pseudomonadati</taxon>
        <taxon>Pseudomonadota</taxon>
        <taxon>Gammaproteobacteria</taxon>
        <taxon>Lysobacterales</taxon>
        <taxon>Rhodanobacteraceae</taxon>
        <taxon>Dokdonella</taxon>
    </lineage>
</organism>
<dbReference type="PANTHER" id="PTHR30469:SF15">
    <property type="entry name" value="HLYD FAMILY OF SECRETION PROTEINS"/>
    <property type="match status" value="1"/>
</dbReference>
<dbReference type="NCBIfam" id="TIGR01730">
    <property type="entry name" value="RND_mfp"/>
    <property type="match status" value="1"/>
</dbReference>
<dbReference type="EMBL" id="SLWQ01000002">
    <property type="protein sequence ID" value="TCO42045.1"/>
    <property type="molecule type" value="Genomic_DNA"/>
</dbReference>
<dbReference type="InterPro" id="IPR058624">
    <property type="entry name" value="MdtA-like_HH"/>
</dbReference>
<name>A0A4R2IH73_9GAMM</name>
<feature type="chain" id="PRO_5020764413" evidence="3">
    <location>
        <begin position="25"/>
        <end position="367"/>
    </location>
</feature>
<dbReference type="OrthoDB" id="5730196at2"/>
<dbReference type="Gene3D" id="1.10.287.470">
    <property type="entry name" value="Helix hairpin bin"/>
    <property type="match status" value="1"/>
</dbReference>
<dbReference type="Pfam" id="PF25989">
    <property type="entry name" value="YknX_C"/>
    <property type="match status" value="1"/>
</dbReference>
<dbReference type="AlphaFoldDB" id="A0A4R2IH73"/>
<dbReference type="InterPro" id="IPR006143">
    <property type="entry name" value="RND_pump_MFP"/>
</dbReference>
<dbReference type="Pfam" id="PF25876">
    <property type="entry name" value="HH_MFP_RND"/>
    <property type="match status" value="1"/>
</dbReference>
<evidence type="ECO:0000256" key="2">
    <source>
        <dbReference type="SAM" id="Coils"/>
    </source>
</evidence>
<dbReference type="Gene3D" id="2.40.420.20">
    <property type="match status" value="1"/>
</dbReference>
<evidence type="ECO:0000256" key="3">
    <source>
        <dbReference type="SAM" id="SignalP"/>
    </source>
</evidence>
<dbReference type="Gene3D" id="2.40.50.100">
    <property type="match status" value="1"/>
</dbReference>
<dbReference type="GO" id="GO:1990281">
    <property type="term" value="C:efflux pump complex"/>
    <property type="evidence" value="ECO:0007669"/>
    <property type="project" value="TreeGrafter"/>
</dbReference>
<comment type="caution">
    <text evidence="6">The sequence shown here is derived from an EMBL/GenBank/DDBJ whole genome shotgun (WGS) entry which is preliminary data.</text>
</comment>
<keyword evidence="3" id="KW-0732">Signal</keyword>
<evidence type="ECO:0000259" key="5">
    <source>
        <dbReference type="Pfam" id="PF25989"/>
    </source>
</evidence>
<dbReference type="SUPFAM" id="SSF111369">
    <property type="entry name" value="HlyD-like secretion proteins"/>
    <property type="match status" value="1"/>
</dbReference>
<feature type="domain" description="YknX-like C-terminal permuted SH3-like" evidence="5">
    <location>
        <begin position="280"/>
        <end position="348"/>
    </location>
</feature>
<proteinExistence type="inferred from homology"/>
<gene>
    <name evidence="6" type="ORF">EV148_102404</name>
</gene>
<evidence type="ECO:0000313" key="6">
    <source>
        <dbReference type="EMBL" id="TCO42045.1"/>
    </source>
</evidence>
<dbReference type="PANTHER" id="PTHR30469">
    <property type="entry name" value="MULTIDRUG RESISTANCE PROTEIN MDTA"/>
    <property type="match status" value="1"/>
</dbReference>
<evidence type="ECO:0000313" key="7">
    <source>
        <dbReference type="Proteomes" id="UP000294862"/>
    </source>
</evidence>
<comment type="similarity">
    <text evidence="1">Belongs to the membrane fusion protein (MFP) (TC 8.A.1) family.</text>
</comment>
<keyword evidence="2" id="KW-0175">Coiled coil</keyword>
<keyword evidence="7" id="KW-1185">Reference proteome</keyword>
<feature type="domain" description="Multidrug resistance protein MdtA-like alpha-helical hairpin" evidence="4">
    <location>
        <begin position="99"/>
        <end position="167"/>
    </location>
</feature>
<dbReference type="InterPro" id="IPR058637">
    <property type="entry name" value="YknX-like_C"/>
</dbReference>
<feature type="signal peptide" evidence="3">
    <location>
        <begin position="1"/>
        <end position="24"/>
    </location>
</feature>
<dbReference type="Gene3D" id="2.40.30.170">
    <property type="match status" value="1"/>
</dbReference>
<dbReference type="GO" id="GO:0015562">
    <property type="term" value="F:efflux transmembrane transporter activity"/>
    <property type="evidence" value="ECO:0007669"/>
    <property type="project" value="TreeGrafter"/>
</dbReference>
<dbReference type="Proteomes" id="UP000294862">
    <property type="component" value="Unassembled WGS sequence"/>
</dbReference>
<evidence type="ECO:0000256" key="1">
    <source>
        <dbReference type="ARBA" id="ARBA00009477"/>
    </source>
</evidence>
<reference evidence="6 7" key="1">
    <citation type="journal article" date="2015" name="Stand. Genomic Sci.">
        <title>Genomic Encyclopedia of Bacterial and Archaeal Type Strains, Phase III: the genomes of soil and plant-associated and newly described type strains.</title>
        <authorList>
            <person name="Whitman W.B."/>
            <person name="Woyke T."/>
            <person name="Klenk H.P."/>
            <person name="Zhou Y."/>
            <person name="Lilburn T.G."/>
            <person name="Beck B.J."/>
            <person name="De Vos P."/>
            <person name="Vandamme P."/>
            <person name="Eisen J.A."/>
            <person name="Garrity G."/>
            <person name="Hugenholtz P."/>
            <person name="Kyrpides N.C."/>
        </authorList>
    </citation>
    <scope>NUCLEOTIDE SEQUENCE [LARGE SCALE GENOMIC DNA]</scope>
    <source>
        <strain evidence="6 7">A3</strain>
    </source>
</reference>
<feature type="coiled-coil region" evidence="2">
    <location>
        <begin position="98"/>
        <end position="170"/>
    </location>
</feature>
<accession>A0A4R2IH73</accession>
<dbReference type="RefSeq" id="WP_158287346.1">
    <property type="nucleotide sequence ID" value="NZ_SLWQ01000002.1"/>
</dbReference>
<protein>
    <submittedName>
        <fullName evidence="6">RND family efflux transporter MFP subunit</fullName>
    </submittedName>
</protein>
<evidence type="ECO:0000259" key="4">
    <source>
        <dbReference type="Pfam" id="PF25876"/>
    </source>
</evidence>
<sequence>MHRPHRTRFLLLELALALPGFATAQAPAAPATIVEVAKADVAEIAPRRWVPGSVVSRDDARLATSAAGRLEYVAEVGTRLEAGERVAKLEDEAIRLHLEDARSEVERIKAQRTLAQRQSERYERLAENRSIAANQVDEARAQVQQYSAQLRQAEARVRTAQYELGQTEVRAPFPGVVTERLAQRGEFVATGAAIAHLVDTGRLEARVQAPLALAEMLKADMELPVRIGDETSKARVRAVVPVGEERSRQFELRLALLGTQPLVGSAIEVALPERTPVRAMAVPRDALVVRADGSYVMRIGGNGTSEKVAVRTGASDGELTEVEGALTAGDLVVVRGAERLGDGQKVQVASRSQVVAGVTSTAAKPPG</sequence>